<evidence type="ECO:0000313" key="1">
    <source>
        <dbReference type="EMBL" id="RIH90101.1"/>
    </source>
</evidence>
<dbReference type="AlphaFoldDB" id="A0A399F662"/>
<dbReference type="RefSeq" id="WP_119358753.1">
    <property type="nucleotide sequence ID" value="NZ_QWKZ01000001.1"/>
</dbReference>
<evidence type="ECO:0000313" key="2">
    <source>
        <dbReference type="Proteomes" id="UP000265800"/>
    </source>
</evidence>
<organism evidence="1 2">
    <name type="scientific">Meiothermus luteus</name>
    <dbReference type="NCBI Taxonomy" id="2026184"/>
    <lineage>
        <taxon>Bacteria</taxon>
        <taxon>Thermotogati</taxon>
        <taxon>Deinococcota</taxon>
        <taxon>Deinococci</taxon>
        <taxon>Thermales</taxon>
        <taxon>Thermaceae</taxon>
        <taxon>Meiothermus</taxon>
    </lineage>
</organism>
<name>A0A399F662_9DEIN</name>
<dbReference type="Proteomes" id="UP000265800">
    <property type="component" value="Unassembled WGS sequence"/>
</dbReference>
<comment type="caution">
    <text evidence="1">The sequence shown here is derived from an EMBL/GenBank/DDBJ whole genome shotgun (WGS) entry which is preliminary data.</text>
</comment>
<protein>
    <submittedName>
        <fullName evidence="1">Uncharacterized protein</fullName>
    </submittedName>
</protein>
<dbReference type="OrthoDB" id="34437at2"/>
<dbReference type="EMBL" id="QWKZ01000001">
    <property type="protein sequence ID" value="RIH90101.1"/>
    <property type="molecule type" value="Genomic_DNA"/>
</dbReference>
<accession>A0A399F662</accession>
<gene>
    <name evidence="1" type="ORF">Mlute_00023</name>
</gene>
<keyword evidence="2" id="KW-1185">Reference proteome</keyword>
<sequence length="72" mass="8020">MKEIVLLLLTRKGLARCKVVLAEGKTIILSTPAGRVGFPRWALIPEGAHYRVSCRYEIDPQQESRLESALGL</sequence>
<proteinExistence type="predicted"/>
<reference evidence="1 2" key="1">
    <citation type="submission" date="2018-08" db="EMBL/GenBank/DDBJ databases">
        <title>Meiothermus luteus KCTC 52599 genome sequencing project.</title>
        <authorList>
            <person name="Da Costa M.S."/>
            <person name="Albuquerque L."/>
            <person name="Raposo P."/>
            <person name="Froufe H.J.C."/>
            <person name="Barroso C.S."/>
            <person name="Egas C."/>
        </authorList>
    </citation>
    <scope>NUCLEOTIDE SEQUENCE [LARGE SCALE GENOMIC DNA]</scope>
    <source>
        <strain evidence="1 2">KCTC 52599</strain>
    </source>
</reference>